<dbReference type="PANTHER" id="PTHR43736:SF1">
    <property type="entry name" value="DIHYDRONEOPTERIN TRIPHOSPHATE DIPHOSPHATASE"/>
    <property type="match status" value="1"/>
</dbReference>
<dbReference type="PANTHER" id="PTHR43736">
    <property type="entry name" value="ADP-RIBOSE PYROPHOSPHATASE"/>
    <property type="match status" value="1"/>
</dbReference>
<dbReference type="EMBL" id="CP011797">
    <property type="protein sequence ID" value="ATX76896.1"/>
    <property type="molecule type" value="Genomic_DNA"/>
</dbReference>
<dbReference type="GO" id="GO:0016787">
    <property type="term" value="F:hydrolase activity"/>
    <property type="evidence" value="ECO:0007669"/>
    <property type="project" value="UniProtKB-KW"/>
</dbReference>
<feature type="domain" description="Nudix hydrolase" evidence="1">
    <location>
        <begin position="45"/>
        <end position="178"/>
    </location>
</feature>
<evidence type="ECO:0000313" key="3">
    <source>
        <dbReference type="Proteomes" id="UP000229757"/>
    </source>
</evidence>
<dbReference type="KEGG" id="rfo:REIFOR_01758"/>
<reference evidence="2 3" key="1">
    <citation type="journal article" date="2017" name="Environ. Microbiol.">
        <title>Genomic and physiological analyses of 'Reinekea forsetii' reveal a versatile opportunistic lifestyle during spring algae blooms.</title>
        <authorList>
            <person name="Avci B."/>
            <person name="Hahnke R.L."/>
            <person name="Chafee M."/>
            <person name="Fischer T."/>
            <person name="Gruber-Vodicka H."/>
            <person name="Tegetmeyer H.E."/>
            <person name="Harder J."/>
            <person name="Fuchs B.M."/>
            <person name="Amann R.I."/>
            <person name="Teeling H."/>
        </authorList>
    </citation>
    <scope>NUCLEOTIDE SEQUENCE [LARGE SCALE GENOMIC DNA]</scope>
    <source>
        <strain evidence="2 3">Hel1_31_D35</strain>
    </source>
</reference>
<dbReference type="Pfam" id="PF00293">
    <property type="entry name" value="NUDIX"/>
    <property type="match status" value="1"/>
</dbReference>
<protein>
    <submittedName>
        <fullName evidence="2">(Di)nucleoside polyphosphate hydrolase</fullName>
        <ecNumber evidence="2">3.3.1.1</ecNumber>
    </submittedName>
</protein>
<proteinExistence type="predicted"/>
<dbReference type="CDD" id="cd03674">
    <property type="entry name" value="NUDIX_Hydrolase"/>
    <property type="match status" value="1"/>
</dbReference>
<dbReference type="InterPro" id="IPR000086">
    <property type="entry name" value="NUDIX_hydrolase_dom"/>
</dbReference>
<name>A0A2K8KVU6_9GAMM</name>
<dbReference type="RefSeq" id="WP_100257203.1">
    <property type="nucleotide sequence ID" value="NZ_CP011797.1"/>
</dbReference>
<accession>A0A2K8KVU6</accession>
<dbReference type="Gene3D" id="3.90.79.10">
    <property type="entry name" value="Nucleoside Triphosphate Pyrophosphohydrolase"/>
    <property type="match status" value="1"/>
</dbReference>
<keyword evidence="3" id="KW-1185">Reference proteome</keyword>
<dbReference type="EC" id="3.3.1.1" evidence="2"/>
<evidence type="ECO:0000259" key="1">
    <source>
        <dbReference type="PROSITE" id="PS51462"/>
    </source>
</evidence>
<evidence type="ECO:0000313" key="2">
    <source>
        <dbReference type="EMBL" id="ATX76896.1"/>
    </source>
</evidence>
<organism evidence="2 3">
    <name type="scientific">Reinekea forsetii</name>
    <dbReference type="NCBI Taxonomy" id="1336806"/>
    <lineage>
        <taxon>Bacteria</taxon>
        <taxon>Pseudomonadati</taxon>
        <taxon>Pseudomonadota</taxon>
        <taxon>Gammaproteobacteria</taxon>
        <taxon>Oceanospirillales</taxon>
        <taxon>Saccharospirillaceae</taxon>
        <taxon>Reinekea</taxon>
    </lineage>
</organism>
<dbReference type="PROSITE" id="PS51462">
    <property type="entry name" value="NUDIX"/>
    <property type="match status" value="1"/>
</dbReference>
<dbReference type="InterPro" id="IPR015797">
    <property type="entry name" value="NUDIX_hydrolase-like_dom_sf"/>
</dbReference>
<dbReference type="AlphaFoldDB" id="A0A2K8KVU6"/>
<sequence>MYSQQEALGQLLDYSALDSDQQKAQEFIVEFVRANPDYWSRANLAGHLTGSAWITDVRREHAVLLHHKKLNMWLQPGGHIDADDADLAQASLREAQEETGLFNLVLAQPGIFDLDVHRIPARPSEPEHWHLDVRFWFVSAEQSLVLSHESNALRWLNRAEIGQLTQEESIMRMVRKSLATQPI</sequence>
<keyword evidence="2" id="KW-0378">Hydrolase</keyword>
<dbReference type="SUPFAM" id="SSF55811">
    <property type="entry name" value="Nudix"/>
    <property type="match status" value="1"/>
</dbReference>
<dbReference type="Proteomes" id="UP000229757">
    <property type="component" value="Chromosome"/>
</dbReference>
<gene>
    <name evidence="2" type="ORF">REIFOR_01758</name>
</gene>
<dbReference type="OrthoDB" id="129709at2"/>